<feature type="compositionally biased region" description="Polar residues" evidence="1">
    <location>
        <begin position="71"/>
        <end position="84"/>
    </location>
</feature>
<dbReference type="InterPro" id="IPR035218">
    <property type="entry name" value="DUF5327"/>
</dbReference>
<proteinExistence type="predicted"/>
<dbReference type="AlphaFoldDB" id="A0A1X9MHA2"/>
<accession>A0A1X9MHA2</accession>
<evidence type="ECO:0000313" key="2">
    <source>
        <dbReference type="EMBL" id="ARK32818.1"/>
    </source>
</evidence>
<dbReference type="Pfam" id="PF17261">
    <property type="entry name" value="DUF5327"/>
    <property type="match status" value="1"/>
</dbReference>
<sequence length="95" mass="10679">MDIPAQKICEQLDVQLAKLKDAVSNQDKQTISESVAVIEAYCQLLKGSQSTAITQQQQASRQQTYSQPQQLPYSEPQQPVTNVEQEVKGRNLLEF</sequence>
<protein>
    <submittedName>
        <fullName evidence="2">Uncharacterized protein</fullName>
    </submittedName>
</protein>
<feature type="region of interest" description="Disordered" evidence="1">
    <location>
        <begin position="57"/>
        <end position="85"/>
    </location>
</feature>
<keyword evidence="3" id="KW-1185">Reference proteome</keyword>
<organism evidence="2 3">
    <name type="scientific">Halalkalibacter krulwichiae</name>
    <dbReference type="NCBI Taxonomy" id="199441"/>
    <lineage>
        <taxon>Bacteria</taxon>
        <taxon>Bacillati</taxon>
        <taxon>Bacillota</taxon>
        <taxon>Bacilli</taxon>
        <taxon>Bacillales</taxon>
        <taxon>Bacillaceae</taxon>
        <taxon>Halalkalibacter</taxon>
    </lineage>
</organism>
<reference evidence="2 3" key="1">
    <citation type="submission" date="2017-04" db="EMBL/GenBank/DDBJ databases">
        <title>Bacillus krulwichiae AM31D Genome sequencing and assembly.</title>
        <authorList>
            <person name="Krulwich T.A."/>
            <person name="Anastor L."/>
            <person name="Ehrlich R."/>
            <person name="Ehrlich G.D."/>
            <person name="Janto B."/>
        </authorList>
    </citation>
    <scope>NUCLEOTIDE SEQUENCE [LARGE SCALE GENOMIC DNA]</scope>
    <source>
        <strain evidence="2 3">AM31D</strain>
    </source>
</reference>
<dbReference type="EMBL" id="CP020814">
    <property type="protein sequence ID" value="ARK32818.1"/>
    <property type="molecule type" value="Genomic_DNA"/>
</dbReference>
<dbReference type="RefSeq" id="WP_066155080.1">
    <property type="nucleotide sequence ID" value="NZ_CP020814.1"/>
</dbReference>
<name>A0A1X9MHA2_9BACI</name>
<dbReference type="STRING" id="199441.BkAM31D_24770"/>
<dbReference type="Proteomes" id="UP000193006">
    <property type="component" value="Chromosome"/>
</dbReference>
<gene>
    <name evidence="2" type="ORF">BkAM31D_24770</name>
</gene>
<feature type="compositionally biased region" description="Low complexity" evidence="1">
    <location>
        <begin position="57"/>
        <end position="70"/>
    </location>
</feature>
<dbReference type="KEGG" id="bkw:BkAM31D_24770"/>
<evidence type="ECO:0000313" key="3">
    <source>
        <dbReference type="Proteomes" id="UP000193006"/>
    </source>
</evidence>
<evidence type="ECO:0000256" key="1">
    <source>
        <dbReference type="SAM" id="MobiDB-lite"/>
    </source>
</evidence>